<dbReference type="Pfam" id="PF07702">
    <property type="entry name" value="UTRA"/>
    <property type="match status" value="1"/>
</dbReference>
<dbReference type="SMART" id="SM00866">
    <property type="entry name" value="UTRA"/>
    <property type="match status" value="1"/>
</dbReference>
<proteinExistence type="predicted"/>
<feature type="domain" description="UbiC transcription regulator-associated" evidence="1">
    <location>
        <begin position="47"/>
        <end position="188"/>
    </location>
</feature>
<dbReference type="InterPro" id="IPR011663">
    <property type="entry name" value="UTRA"/>
</dbReference>
<dbReference type="EMBL" id="BAAAUG010000078">
    <property type="protein sequence ID" value="GAA3117737.1"/>
    <property type="molecule type" value="Genomic_DNA"/>
</dbReference>
<keyword evidence="3" id="KW-1185">Reference proteome</keyword>
<dbReference type="SUPFAM" id="SSF64288">
    <property type="entry name" value="Chorismate lyase-like"/>
    <property type="match status" value="1"/>
</dbReference>
<dbReference type="PANTHER" id="PTHR44846">
    <property type="entry name" value="MANNOSYL-D-GLYCERATE TRANSPORT/METABOLISM SYSTEM REPRESSOR MNGR-RELATED"/>
    <property type="match status" value="1"/>
</dbReference>
<sequence>MGAEPVPFKGMWEDVMSDSSDWTSTSMPYLTPPGKGSPDVWGAEASAQGRKGGQRIVHAGEVPAPSEVAELFSVPEGEPVIVRRRVIQLDGEPCELTDTYYPIHIARGTRLAGTAKIPGGAVTLLAELGHVGVRVREDVTARMPSAEEREELRLGPDEPVLRLARVTLDDQDRAIQADLMTMPAHRGRLRYWISVAATRREARPQLC</sequence>
<reference evidence="3" key="1">
    <citation type="journal article" date="2019" name="Int. J. Syst. Evol. Microbiol.">
        <title>The Global Catalogue of Microorganisms (GCM) 10K type strain sequencing project: providing services to taxonomists for standard genome sequencing and annotation.</title>
        <authorList>
            <consortium name="The Broad Institute Genomics Platform"/>
            <consortium name="The Broad Institute Genome Sequencing Center for Infectious Disease"/>
            <person name="Wu L."/>
            <person name="Ma J."/>
        </authorList>
    </citation>
    <scope>NUCLEOTIDE SEQUENCE [LARGE SCALE GENOMIC DNA]</scope>
    <source>
        <strain evidence="3">JCM 9092</strain>
    </source>
</reference>
<dbReference type="PANTHER" id="PTHR44846:SF17">
    <property type="entry name" value="GNTR-FAMILY TRANSCRIPTIONAL REGULATOR"/>
    <property type="match status" value="1"/>
</dbReference>
<dbReference type="InterPro" id="IPR050679">
    <property type="entry name" value="Bact_HTH_transcr_reg"/>
</dbReference>
<organism evidence="2 3">
    <name type="scientific">Streptomyces rectiviolaceus</name>
    <dbReference type="NCBI Taxonomy" id="332591"/>
    <lineage>
        <taxon>Bacteria</taxon>
        <taxon>Bacillati</taxon>
        <taxon>Actinomycetota</taxon>
        <taxon>Actinomycetes</taxon>
        <taxon>Kitasatosporales</taxon>
        <taxon>Streptomycetaceae</taxon>
        <taxon>Streptomyces</taxon>
    </lineage>
</organism>
<evidence type="ECO:0000313" key="2">
    <source>
        <dbReference type="EMBL" id="GAA3117737.1"/>
    </source>
</evidence>
<name>A0ABP6MMY9_9ACTN</name>
<gene>
    <name evidence="2" type="ORF">GCM10010449_44870</name>
</gene>
<evidence type="ECO:0000313" key="3">
    <source>
        <dbReference type="Proteomes" id="UP001501637"/>
    </source>
</evidence>
<evidence type="ECO:0000259" key="1">
    <source>
        <dbReference type="SMART" id="SM00866"/>
    </source>
</evidence>
<accession>A0ABP6MMY9</accession>
<comment type="caution">
    <text evidence="2">The sequence shown here is derived from an EMBL/GenBank/DDBJ whole genome shotgun (WGS) entry which is preliminary data.</text>
</comment>
<protein>
    <recommendedName>
        <fullName evidence="1">UbiC transcription regulator-associated domain-containing protein</fullName>
    </recommendedName>
</protein>
<dbReference type="Proteomes" id="UP001501637">
    <property type="component" value="Unassembled WGS sequence"/>
</dbReference>
<dbReference type="InterPro" id="IPR028978">
    <property type="entry name" value="Chorismate_lyase_/UTRA_dom_sf"/>
</dbReference>
<dbReference type="Gene3D" id="3.40.1410.10">
    <property type="entry name" value="Chorismate lyase-like"/>
    <property type="match status" value="1"/>
</dbReference>